<dbReference type="EMBL" id="JMIB01000027">
    <property type="protein sequence ID" value="KDM90816.1"/>
    <property type="molecule type" value="Genomic_DNA"/>
</dbReference>
<evidence type="ECO:0000313" key="1">
    <source>
        <dbReference type="EMBL" id="KDM90816.1"/>
    </source>
</evidence>
<accession>A0A066RNY5</accession>
<sequence length="83" mass="9651">MRESDSALFAKLLTDCSFFSEISRFANITSDDNQAKNYLKEYFSEYKACNNEKDIYKNRMPLNIPLVNSVHIQLSKAMSMNKK</sequence>
<proteinExistence type="predicted"/>
<dbReference type="Proteomes" id="UP000027192">
    <property type="component" value="Unassembled WGS sequence"/>
</dbReference>
<gene>
    <name evidence="1" type="ORF">EA58_13730</name>
</gene>
<keyword evidence="2" id="KW-1185">Reference proteome</keyword>
<reference evidence="1 2" key="1">
    <citation type="submission" date="2014-04" db="EMBL/GenBank/DDBJ databases">
        <title>Draft genome sequence of Photobacterium halotolerans S2753: a solonamide, ngercheumicin and holomycin producer.</title>
        <authorList>
            <person name="Machado H.R."/>
            <person name="Gram L."/>
        </authorList>
    </citation>
    <scope>NUCLEOTIDE SEQUENCE [LARGE SCALE GENOMIC DNA]</scope>
    <source>
        <strain evidence="1 2">S2753</strain>
    </source>
</reference>
<name>A0A066RNY5_9GAMM</name>
<dbReference type="AlphaFoldDB" id="A0A066RNY5"/>
<comment type="caution">
    <text evidence="1">The sequence shown here is derived from an EMBL/GenBank/DDBJ whole genome shotgun (WGS) entry which is preliminary data.</text>
</comment>
<protein>
    <submittedName>
        <fullName evidence="1">Uncharacterized protein</fullName>
    </submittedName>
</protein>
<organism evidence="1 2">
    <name type="scientific">Photobacterium galatheae</name>
    <dbReference type="NCBI Taxonomy" id="1654360"/>
    <lineage>
        <taxon>Bacteria</taxon>
        <taxon>Pseudomonadati</taxon>
        <taxon>Pseudomonadota</taxon>
        <taxon>Gammaproteobacteria</taxon>
        <taxon>Vibrionales</taxon>
        <taxon>Vibrionaceae</taxon>
        <taxon>Photobacterium</taxon>
    </lineage>
</organism>
<evidence type="ECO:0000313" key="2">
    <source>
        <dbReference type="Proteomes" id="UP000027192"/>
    </source>
</evidence>